<comment type="caution">
    <text evidence="1">The sequence shown here is derived from an EMBL/GenBank/DDBJ whole genome shotgun (WGS) entry which is preliminary data.</text>
</comment>
<proteinExistence type="predicted"/>
<organism evidence="1 2">
    <name type="scientific">Caerostris extrusa</name>
    <name type="common">Bark spider</name>
    <name type="synonym">Caerostris bankana</name>
    <dbReference type="NCBI Taxonomy" id="172846"/>
    <lineage>
        <taxon>Eukaryota</taxon>
        <taxon>Metazoa</taxon>
        <taxon>Ecdysozoa</taxon>
        <taxon>Arthropoda</taxon>
        <taxon>Chelicerata</taxon>
        <taxon>Arachnida</taxon>
        <taxon>Araneae</taxon>
        <taxon>Araneomorphae</taxon>
        <taxon>Entelegynae</taxon>
        <taxon>Araneoidea</taxon>
        <taxon>Araneidae</taxon>
        <taxon>Caerostris</taxon>
    </lineage>
</organism>
<dbReference type="Proteomes" id="UP001054945">
    <property type="component" value="Unassembled WGS sequence"/>
</dbReference>
<dbReference type="EMBL" id="BPLR01018562">
    <property type="protein sequence ID" value="GIZ00580.1"/>
    <property type="molecule type" value="Genomic_DNA"/>
</dbReference>
<evidence type="ECO:0000313" key="1">
    <source>
        <dbReference type="EMBL" id="GIZ00580.1"/>
    </source>
</evidence>
<accession>A0AAV4Y335</accession>
<sequence length="67" mass="8056">MLARSGMYHCQASPTAYELYCSCFFLQFNCDAHTDNHLLSRRHYMPRRRIFLEWCGLDCDEQDDEDE</sequence>
<protein>
    <submittedName>
        <fullName evidence="1">Uncharacterized protein</fullName>
    </submittedName>
</protein>
<name>A0AAV4Y335_CAEEX</name>
<reference evidence="1 2" key="1">
    <citation type="submission" date="2021-06" db="EMBL/GenBank/DDBJ databases">
        <title>Caerostris extrusa draft genome.</title>
        <authorList>
            <person name="Kono N."/>
            <person name="Arakawa K."/>
        </authorList>
    </citation>
    <scope>NUCLEOTIDE SEQUENCE [LARGE SCALE GENOMIC DNA]</scope>
</reference>
<dbReference type="AlphaFoldDB" id="A0AAV4Y335"/>
<evidence type="ECO:0000313" key="2">
    <source>
        <dbReference type="Proteomes" id="UP001054945"/>
    </source>
</evidence>
<keyword evidence="2" id="KW-1185">Reference proteome</keyword>
<gene>
    <name evidence="1" type="ORF">CEXT_711151</name>
</gene>